<dbReference type="RefSeq" id="WP_106205558.1">
    <property type="nucleotide sequence ID" value="NZ_PVTD01000006.1"/>
</dbReference>
<evidence type="ECO:0000313" key="1">
    <source>
        <dbReference type="EMBL" id="PRY22470.1"/>
    </source>
</evidence>
<dbReference type="OrthoDB" id="1029638at2"/>
<organism evidence="1 2">
    <name type="scientific">Aliiruegeria haliotis</name>
    <dbReference type="NCBI Taxonomy" id="1280846"/>
    <lineage>
        <taxon>Bacteria</taxon>
        <taxon>Pseudomonadati</taxon>
        <taxon>Pseudomonadota</taxon>
        <taxon>Alphaproteobacteria</taxon>
        <taxon>Rhodobacterales</taxon>
        <taxon>Roseobacteraceae</taxon>
        <taxon>Aliiruegeria</taxon>
    </lineage>
</organism>
<dbReference type="AlphaFoldDB" id="A0A2T0RMW7"/>
<keyword evidence="2" id="KW-1185">Reference proteome</keyword>
<proteinExistence type="predicted"/>
<dbReference type="Proteomes" id="UP000239480">
    <property type="component" value="Unassembled WGS sequence"/>
</dbReference>
<dbReference type="EMBL" id="PVTD01000006">
    <property type="protein sequence ID" value="PRY22470.1"/>
    <property type="molecule type" value="Genomic_DNA"/>
</dbReference>
<accession>A0A2T0RMW7</accession>
<gene>
    <name evidence="1" type="ORF">CLV78_10610</name>
</gene>
<sequence>MTDLCDRLLPDGAEWDSAFCLPCTMIDGHPFHTMWIAADYACALVEAATPECLTRAECVLRALAGFQDADPASPSIGNFRWEHEDPGVEDLNAVVFFAIRIVPLLHRHRARLSADLLDVLLPTVRRALGAIESINVGPEYTNIISQSVAALIVGGQLLDDPDIIALGSCRFREWVSLVDESGLAHEFNSPVYTQMTVSALRAIEDLSADSGLRAVAAQVRLRQILSVALHINSATGRMSAPHCRAYFPFLVAETPPDIDVLKDWVARGWAPDWMLELCRADKGIVRETSDRARGVHLTSFHGAGYSVGTASRELDTQNNRYIAAQTTAIAVQFMGKDKAPGTLFCKYVWNDEWLGDYATAPSRPSRQVFFDHGAFLGVQDGPRMIGAYRPRRLDAWNRTASAKTCLVVADARQVGAVWVKGQKLPHLPAEIDPTAAVTLDLGNVHVVLKPLSSKELQPELPNRLVERDGMLVFEIPDYLGPARTFWNQAKPGAFFQGHIRAGFYAEVFPSSAGIDPSTLATLVDSGLLTDESDPPIRPDQGVRNWTLAYARGEYSLGMKIDLHNWRRLADWTGVGPIGLPMLESSLAKQSCGGRIDLGGATLIFNAQPAWLVALPDSGLWAASVHPGDLAGPIRLQTPGGSVELRQTRGATILWQDGKVWVDHTAPGARISVEGGNLLGAT</sequence>
<evidence type="ECO:0000313" key="2">
    <source>
        <dbReference type="Proteomes" id="UP000239480"/>
    </source>
</evidence>
<comment type="caution">
    <text evidence="1">The sequence shown here is derived from an EMBL/GenBank/DDBJ whole genome shotgun (WGS) entry which is preliminary data.</text>
</comment>
<name>A0A2T0RMW7_9RHOB</name>
<reference evidence="1 2" key="1">
    <citation type="submission" date="2018-03" db="EMBL/GenBank/DDBJ databases">
        <title>Genomic Encyclopedia of Archaeal and Bacterial Type Strains, Phase II (KMG-II): from individual species to whole genera.</title>
        <authorList>
            <person name="Goeker M."/>
        </authorList>
    </citation>
    <scope>NUCLEOTIDE SEQUENCE [LARGE SCALE GENOMIC DNA]</scope>
    <source>
        <strain evidence="1 2">DSM 29328</strain>
    </source>
</reference>
<protein>
    <recommendedName>
        <fullName evidence="3">Heparinase II/III-like protein</fullName>
    </recommendedName>
</protein>
<evidence type="ECO:0008006" key="3">
    <source>
        <dbReference type="Google" id="ProtNLM"/>
    </source>
</evidence>